<dbReference type="PANTHER" id="PTHR15715:SF37">
    <property type="entry name" value="LD47843P"/>
    <property type="match status" value="1"/>
</dbReference>
<feature type="domain" description="FHA" evidence="3">
    <location>
        <begin position="39"/>
        <end position="99"/>
    </location>
</feature>
<feature type="compositionally biased region" description="Low complexity" evidence="1">
    <location>
        <begin position="282"/>
        <end position="291"/>
    </location>
</feature>
<dbReference type="AlphaFoldDB" id="A0A9P5GXA7"/>
<keyword evidence="2" id="KW-1133">Transmembrane helix</keyword>
<proteinExistence type="predicted"/>
<organism evidence="4 5">
    <name type="scientific">Cylindrodendrum hubeiense</name>
    <dbReference type="NCBI Taxonomy" id="595255"/>
    <lineage>
        <taxon>Eukaryota</taxon>
        <taxon>Fungi</taxon>
        <taxon>Dikarya</taxon>
        <taxon>Ascomycota</taxon>
        <taxon>Pezizomycotina</taxon>
        <taxon>Sordariomycetes</taxon>
        <taxon>Hypocreomycetidae</taxon>
        <taxon>Hypocreales</taxon>
        <taxon>Nectriaceae</taxon>
        <taxon>Cylindrodendrum</taxon>
    </lineage>
</organism>
<evidence type="ECO:0000313" key="5">
    <source>
        <dbReference type="Proteomes" id="UP000722485"/>
    </source>
</evidence>
<feature type="region of interest" description="Disordered" evidence="1">
    <location>
        <begin position="274"/>
        <end position="310"/>
    </location>
</feature>
<feature type="compositionally biased region" description="Acidic residues" evidence="1">
    <location>
        <begin position="154"/>
        <end position="165"/>
    </location>
</feature>
<feature type="region of interest" description="Disordered" evidence="1">
    <location>
        <begin position="590"/>
        <end position="642"/>
    </location>
</feature>
<dbReference type="GO" id="GO:0005737">
    <property type="term" value="C:cytoplasm"/>
    <property type="evidence" value="ECO:0007669"/>
    <property type="project" value="TreeGrafter"/>
</dbReference>
<dbReference type="InterPro" id="IPR008984">
    <property type="entry name" value="SMAD_FHA_dom_sf"/>
</dbReference>
<evidence type="ECO:0000259" key="3">
    <source>
        <dbReference type="PROSITE" id="PS50006"/>
    </source>
</evidence>
<accession>A0A9P5GXA7</accession>
<feature type="region of interest" description="Disordered" evidence="1">
    <location>
        <begin position="142"/>
        <end position="173"/>
    </location>
</feature>
<dbReference type="InterPro" id="IPR000253">
    <property type="entry name" value="FHA_dom"/>
</dbReference>
<dbReference type="SUPFAM" id="SSF49879">
    <property type="entry name" value="SMAD/FHA domain"/>
    <property type="match status" value="1"/>
</dbReference>
<dbReference type="InterPro" id="IPR051176">
    <property type="entry name" value="Cent_Immune-Sig_Mod"/>
</dbReference>
<keyword evidence="2" id="KW-0812">Transmembrane</keyword>
<feature type="compositionally biased region" description="Low complexity" evidence="1">
    <location>
        <begin position="519"/>
        <end position="528"/>
    </location>
</feature>
<protein>
    <recommendedName>
        <fullName evidence="3">FHA domain-containing protein</fullName>
    </recommendedName>
</protein>
<dbReference type="EMBL" id="JAANBB010000657">
    <property type="protein sequence ID" value="KAF7536852.1"/>
    <property type="molecule type" value="Genomic_DNA"/>
</dbReference>
<reference evidence="4" key="1">
    <citation type="submission" date="2020-03" db="EMBL/GenBank/DDBJ databases">
        <title>Draft Genome Sequence of Cylindrodendrum hubeiense.</title>
        <authorList>
            <person name="Buettner E."/>
            <person name="Kellner H."/>
        </authorList>
    </citation>
    <scope>NUCLEOTIDE SEQUENCE</scope>
    <source>
        <strain evidence="4">IHI 201604</strain>
    </source>
</reference>
<sequence>MAVPQYRDEVLVTLTSLDAPPSFSFPDRRFFLTREKPVMDIGRTSKRNTSFEAAKNNAWFDSPVMSRDHAHLKLDAEKQKVYIKDIGSLHGTFKNEQRLAQNVPSSVGTGDVIRFGISIDRGSDRYPPCTMEARFKFGTASPEDRPKVFRVPDDSDVEDSSSDDDQSVRISSDILRSSNIRPAAYPSSSPSPPVEVICIDQYPLSNVRGDDDYNTNALPPVASSANPVQEVTYVDLSSPSPEQVPEYNGFSPISPEAGWMVGAEMEECDINLSESTDMDTDSSQGADSPSQSPSPSPSLHPSSIPNDYDNQDALDIEEHDFEEHDEFEDREYGSEQRDEPVSPEIDDVADQFTAPDSHGNIEDLVTGITFNVHEEIESTAAEASTSDNAGQDIHHNECNPLGGVGYMLNTQLPPIEQPKVVFPPWAQPFYSQPLRLPSISEAMPAYTTNQAAGTKTGAELLGAKTGKYEFFAARAENKMHALPCGMATSSSSIPAIHSESSEHTATANVMPQHSPAADSSTPQQSTPSPAEPLQPQTDPSGRLAPSEWTASGVQFLNSPLEETQETREPLHEEPPVLDDTSAYQFELSKKAATGPTTESHMVDTQTQTRSAKRTHMEISDILEASNEIRDQQTPSDRPSKRKAEEISELLSEDRAIEDAPRATQKRIRSLSAQRRFRTFLRRTHQAPVANMTAPTAVEPPIQPPAKRLRRVAEVVGIAALGGVAVMSALIVTAPTF</sequence>
<dbReference type="PANTHER" id="PTHR15715">
    <property type="entry name" value="CENTROSOMAL PROTEIN OF 170 KDA"/>
    <property type="match status" value="1"/>
</dbReference>
<dbReference type="PROSITE" id="PS50006">
    <property type="entry name" value="FHA_DOMAIN"/>
    <property type="match status" value="1"/>
</dbReference>
<feature type="compositionally biased region" description="Low complexity" evidence="1">
    <location>
        <begin position="489"/>
        <end position="498"/>
    </location>
</feature>
<dbReference type="OrthoDB" id="4096268at2759"/>
<keyword evidence="2" id="KW-0472">Membrane</keyword>
<dbReference type="Proteomes" id="UP000722485">
    <property type="component" value="Unassembled WGS sequence"/>
</dbReference>
<feature type="region of interest" description="Disordered" evidence="1">
    <location>
        <begin position="323"/>
        <end position="343"/>
    </location>
</feature>
<feature type="transmembrane region" description="Helical" evidence="2">
    <location>
        <begin position="714"/>
        <end position="733"/>
    </location>
</feature>
<feature type="compositionally biased region" description="Basic and acidic residues" evidence="1">
    <location>
        <begin position="142"/>
        <end position="153"/>
    </location>
</feature>
<feature type="compositionally biased region" description="Basic and acidic residues" evidence="1">
    <location>
        <begin position="330"/>
        <end position="340"/>
    </location>
</feature>
<evidence type="ECO:0000256" key="2">
    <source>
        <dbReference type="SAM" id="Phobius"/>
    </source>
</evidence>
<evidence type="ECO:0000313" key="4">
    <source>
        <dbReference type="EMBL" id="KAF7536852.1"/>
    </source>
</evidence>
<comment type="caution">
    <text evidence="4">The sequence shown here is derived from an EMBL/GenBank/DDBJ whole genome shotgun (WGS) entry which is preliminary data.</text>
</comment>
<feature type="region of interest" description="Disordered" evidence="1">
    <location>
        <begin position="487"/>
        <end position="546"/>
    </location>
</feature>
<feature type="compositionally biased region" description="Polar residues" evidence="1">
    <location>
        <begin position="594"/>
        <end position="609"/>
    </location>
</feature>
<gene>
    <name evidence="4" type="ORF">G7Z17_g12969</name>
</gene>
<evidence type="ECO:0000256" key="1">
    <source>
        <dbReference type="SAM" id="MobiDB-lite"/>
    </source>
</evidence>
<keyword evidence="5" id="KW-1185">Reference proteome</keyword>
<name>A0A9P5GXA7_9HYPO</name>
<dbReference type="SMART" id="SM00240">
    <property type="entry name" value="FHA"/>
    <property type="match status" value="1"/>
</dbReference>
<dbReference type="Pfam" id="PF00498">
    <property type="entry name" value="FHA"/>
    <property type="match status" value="1"/>
</dbReference>
<dbReference type="Gene3D" id="2.60.200.20">
    <property type="match status" value="1"/>
</dbReference>